<dbReference type="InterPro" id="IPR014757">
    <property type="entry name" value="Tscrpt_reg_IclR_C"/>
</dbReference>
<dbReference type="Gene3D" id="1.10.10.10">
    <property type="entry name" value="Winged helix-like DNA-binding domain superfamily/Winged helix DNA-binding domain"/>
    <property type="match status" value="1"/>
</dbReference>
<dbReference type="PANTHER" id="PTHR30136">
    <property type="entry name" value="HELIX-TURN-HELIX TRANSCRIPTIONAL REGULATOR, ICLR FAMILY"/>
    <property type="match status" value="1"/>
</dbReference>
<keyword evidence="6" id="KW-1185">Reference proteome</keyword>
<sequence length="250" mass="27046">MSAPSSLLQGIALLDAAVVQERSGRQGHNASRLSEATGIERSRVSRLTRELLDLGYLERDDTAVFHAGDEYFRAAGALSRPWLRAAREDLRVLASRLGVSAQLMAAEGPGAILLRSEKGPGVSADYLRPGIVTPIWCTGPGRALLWDHTREELQVLLDDVQFVGVGGPGAARSVDELHGLLERDRERGMVDAHEEYVEGVQEYALPIRDDQGIVASIGVSGAALSARRVREARGALHDAHAHLTRLVQEP</sequence>
<keyword evidence="3" id="KW-0804">Transcription</keyword>
<dbReference type="InterPro" id="IPR050707">
    <property type="entry name" value="HTH_MetabolicPath_Reg"/>
</dbReference>
<evidence type="ECO:0000256" key="2">
    <source>
        <dbReference type="ARBA" id="ARBA00023125"/>
    </source>
</evidence>
<evidence type="ECO:0000313" key="6">
    <source>
        <dbReference type="Proteomes" id="UP000777440"/>
    </source>
</evidence>
<comment type="caution">
    <text evidence="5">The sequence shown here is derived from an EMBL/GenBank/DDBJ whole genome shotgun (WGS) entry which is preliminary data.</text>
</comment>
<dbReference type="RefSeq" id="WP_220339835.1">
    <property type="nucleotide sequence ID" value="NZ_JAEUAX010000006.1"/>
</dbReference>
<dbReference type="SUPFAM" id="SSF55781">
    <property type="entry name" value="GAF domain-like"/>
    <property type="match status" value="1"/>
</dbReference>
<dbReference type="Pfam" id="PF01614">
    <property type="entry name" value="IclR_C"/>
    <property type="match status" value="1"/>
</dbReference>
<name>A0ABS7HZ00_9MICO</name>
<dbReference type="PANTHER" id="PTHR30136:SF35">
    <property type="entry name" value="HTH-TYPE TRANSCRIPTIONAL REGULATOR RV1719"/>
    <property type="match status" value="1"/>
</dbReference>
<feature type="domain" description="IclR-ED" evidence="4">
    <location>
        <begin position="63"/>
        <end position="250"/>
    </location>
</feature>
<dbReference type="PROSITE" id="PS51078">
    <property type="entry name" value="ICLR_ED"/>
    <property type="match status" value="1"/>
</dbReference>
<dbReference type="InterPro" id="IPR036388">
    <property type="entry name" value="WH-like_DNA-bd_sf"/>
</dbReference>
<evidence type="ECO:0000256" key="1">
    <source>
        <dbReference type="ARBA" id="ARBA00023015"/>
    </source>
</evidence>
<protein>
    <submittedName>
        <fullName evidence="5">Helix-turn-helix domain-containing protein</fullName>
    </submittedName>
</protein>
<keyword evidence="2" id="KW-0238">DNA-binding</keyword>
<dbReference type="EMBL" id="JAEUAX010000006">
    <property type="protein sequence ID" value="MBW9110622.1"/>
    <property type="molecule type" value="Genomic_DNA"/>
</dbReference>
<proteinExistence type="predicted"/>
<gene>
    <name evidence="5" type="ORF">JNB61_12635</name>
</gene>
<dbReference type="Proteomes" id="UP000777440">
    <property type="component" value="Unassembled WGS sequence"/>
</dbReference>
<keyword evidence="1" id="KW-0805">Transcription regulation</keyword>
<dbReference type="Gene3D" id="3.30.450.40">
    <property type="match status" value="1"/>
</dbReference>
<reference evidence="5 6" key="1">
    <citation type="journal article" date="2021" name="MBio">
        <title>Poor Competitiveness of Bradyrhizobium in Pigeon Pea Root Colonization in Indian Soils.</title>
        <authorList>
            <person name="Chalasani D."/>
            <person name="Basu A."/>
            <person name="Pullabhotla S.V.S.R.N."/>
            <person name="Jorrin B."/>
            <person name="Neal A.L."/>
            <person name="Poole P.S."/>
            <person name="Podile A.R."/>
            <person name="Tkacz A."/>
        </authorList>
    </citation>
    <scope>NUCLEOTIDE SEQUENCE [LARGE SCALE GENOMIC DNA]</scope>
    <source>
        <strain evidence="5 6">HU12</strain>
    </source>
</reference>
<evidence type="ECO:0000256" key="3">
    <source>
        <dbReference type="ARBA" id="ARBA00023163"/>
    </source>
</evidence>
<dbReference type="Pfam" id="PF09339">
    <property type="entry name" value="HTH_IclR"/>
    <property type="match status" value="1"/>
</dbReference>
<evidence type="ECO:0000259" key="4">
    <source>
        <dbReference type="PROSITE" id="PS51078"/>
    </source>
</evidence>
<organism evidence="5 6">
    <name type="scientific">Microbacterium ureisolvens</name>
    <dbReference type="NCBI Taxonomy" id="2781186"/>
    <lineage>
        <taxon>Bacteria</taxon>
        <taxon>Bacillati</taxon>
        <taxon>Actinomycetota</taxon>
        <taxon>Actinomycetes</taxon>
        <taxon>Micrococcales</taxon>
        <taxon>Microbacteriaceae</taxon>
        <taxon>Microbacterium</taxon>
    </lineage>
</organism>
<evidence type="ECO:0000313" key="5">
    <source>
        <dbReference type="EMBL" id="MBW9110622.1"/>
    </source>
</evidence>
<dbReference type="InterPro" id="IPR005471">
    <property type="entry name" value="Tscrpt_reg_IclR_N"/>
</dbReference>
<dbReference type="InterPro" id="IPR036390">
    <property type="entry name" value="WH_DNA-bd_sf"/>
</dbReference>
<dbReference type="InterPro" id="IPR029016">
    <property type="entry name" value="GAF-like_dom_sf"/>
</dbReference>
<accession>A0ABS7HZ00</accession>
<dbReference type="SUPFAM" id="SSF46785">
    <property type="entry name" value="Winged helix' DNA-binding domain"/>
    <property type="match status" value="1"/>
</dbReference>